<keyword evidence="4" id="KW-1185">Reference proteome</keyword>
<keyword evidence="2" id="KW-1133">Transmembrane helix</keyword>
<comment type="caution">
    <text evidence="3">The sequence shown here is derived from an EMBL/GenBank/DDBJ whole genome shotgun (WGS) entry which is preliminary data.</text>
</comment>
<organism evidence="3 4">
    <name type="scientific">Conoideocrella luteorostrata</name>
    <dbReference type="NCBI Taxonomy" id="1105319"/>
    <lineage>
        <taxon>Eukaryota</taxon>
        <taxon>Fungi</taxon>
        <taxon>Dikarya</taxon>
        <taxon>Ascomycota</taxon>
        <taxon>Pezizomycotina</taxon>
        <taxon>Sordariomycetes</taxon>
        <taxon>Hypocreomycetidae</taxon>
        <taxon>Hypocreales</taxon>
        <taxon>Clavicipitaceae</taxon>
        <taxon>Conoideocrella</taxon>
    </lineage>
</organism>
<keyword evidence="2" id="KW-0812">Transmembrane</keyword>
<evidence type="ECO:0000313" key="4">
    <source>
        <dbReference type="Proteomes" id="UP001251528"/>
    </source>
</evidence>
<dbReference type="EMBL" id="JASWJB010000076">
    <property type="protein sequence ID" value="KAK2601529.1"/>
    <property type="molecule type" value="Genomic_DNA"/>
</dbReference>
<sequence length="248" mass="28099">MSLPNSTSGSRYVSISNDDDDGDDIHDKPFLASEKHPAERDPFYPRTRRPYSFTMMQLLALILTSAIIGLTLGLTSYLINTTTTPSVSEPVRVKTMVKPCGTTSAEARKRGCHFDPISFCWLPTACYDKQLTRDFDVGLEWYLDANRTQPVSHEQIMTGEYTGLYVNWEYHVSHCTAMWKKMHRAIMSGLGNAAIDSYIGMYAHTAHCEKMLLKGRNIAGDVINTRIRVKFPDCGMDYTSRRREQLHG</sequence>
<feature type="compositionally biased region" description="Polar residues" evidence="1">
    <location>
        <begin position="1"/>
        <end position="16"/>
    </location>
</feature>
<proteinExistence type="predicted"/>
<feature type="compositionally biased region" description="Basic and acidic residues" evidence="1">
    <location>
        <begin position="25"/>
        <end position="43"/>
    </location>
</feature>
<reference evidence="3" key="1">
    <citation type="submission" date="2023-06" db="EMBL/GenBank/DDBJ databases">
        <title>Conoideocrella luteorostrata (Hypocreales: Clavicipitaceae), a potential biocontrol fungus for elongate hemlock scale in United States Christmas tree production areas.</title>
        <authorList>
            <person name="Barrett H."/>
            <person name="Lovett B."/>
            <person name="Macias A.M."/>
            <person name="Stajich J.E."/>
            <person name="Kasson M.T."/>
        </authorList>
    </citation>
    <scope>NUCLEOTIDE SEQUENCE</scope>
    <source>
        <strain evidence="3">ARSEF 14590</strain>
    </source>
</reference>
<feature type="region of interest" description="Disordered" evidence="1">
    <location>
        <begin position="1"/>
        <end position="43"/>
    </location>
</feature>
<keyword evidence="2" id="KW-0472">Membrane</keyword>
<gene>
    <name evidence="3" type="ORF">QQS21_004914</name>
</gene>
<accession>A0AAJ0FV03</accession>
<feature type="transmembrane region" description="Helical" evidence="2">
    <location>
        <begin position="58"/>
        <end position="79"/>
    </location>
</feature>
<dbReference type="PANTHER" id="PTHR35896">
    <property type="entry name" value="IG-LIKE DOMAIN-CONTAINING PROTEIN"/>
    <property type="match status" value="1"/>
</dbReference>
<dbReference type="InterPro" id="IPR053008">
    <property type="entry name" value="Phomopsin_biosynth_assoc"/>
</dbReference>
<evidence type="ECO:0000313" key="3">
    <source>
        <dbReference type="EMBL" id="KAK2601529.1"/>
    </source>
</evidence>
<protein>
    <submittedName>
        <fullName evidence="3">Uncharacterized protein</fullName>
    </submittedName>
</protein>
<evidence type="ECO:0000256" key="2">
    <source>
        <dbReference type="SAM" id="Phobius"/>
    </source>
</evidence>
<dbReference type="AlphaFoldDB" id="A0AAJ0FV03"/>
<name>A0AAJ0FV03_9HYPO</name>
<dbReference type="Proteomes" id="UP001251528">
    <property type="component" value="Unassembled WGS sequence"/>
</dbReference>
<evidence type="ECO:0000256" key="1">
    <source>
        <dbReference type="SAM" id="MobiDB-lite"/>
    </source>
</evidence>
<dbReference type="PANTHER" id="PTHR35896:SF3">
    <property type="entry name" value="MAJOR FACILITATOR SUPERFAMILY TRANSPORTER"/>
    <property type="match status" value="1"/>
</dbReference>